<dbReference type="Proteomes" id="UP001228049">
    <property type="component" value="Unassembled WGS sequence"/>
</dbReference>
<accession>A0AAD9BHH2</accession>
<name>A0AAD9BHH2_DISEL</name>
<gene>
    <name evidence="1" type="ORF">KUDE01_024828</name>
</gene>
<keyword evidence="2" id="KW-1185">Reference proteome</keyword>
<evidence type="ECO:0000313" key="1">
    <source>
        <dbReference type="EMBL" id="KAK1881663.1"/>
    </source>
</evidence>
<comment type="caution">
    <text evidence="1">The sequence shown here is derived from an EMBL/GenBank/DDBJ whole genome shotgun (WGS) entry which is preliminary data.</text>
</comment>
<dbReference type="AlphaFoldDB" id="A0AAD9BHH2"/>
<protein>
    <submittedName>
        <fullName evidence="1">HTH-type transcriptional regulator YeiE</fullName>
    </submittedName>
</protein>
<proteinExistence type="predicted"/>
<organism evidence="1 2">
    <name type="scientific">Dissostichus eleginoides</name>
    <name type="common">Patagonian toothfish</name>
    <name type="synonym">Dissostichus amissus</name>
    <dbReference type="NCBI Taxonomy" id="100907"/>
    <lineage>
        <taxon>Eukaryota</taxon>
        <taxon>Metazoa</taxon>
        <taxon>Chordata</taxon>
        <taxon>Craniata</taxon>
        <taxon>Vertebrata</taxon>
        <taxon>Euteleostomi</taxon>
        <taxon>Actinopterygii</taxon>
        <taxon>Neopterygii</taxon>
        <taxon>Teleostei</taxon>
        <taxon>Neoteleostei</taxon>
        <taxon>Acanthomorphata</taxon>
        <taxon>Eupercaria</taxon>
        <taxon>Perciformes</taxon>
        <taxon>Notothenioidei</taxon>
        <taxon>Nototheniidae</taxon>
        <taxon>Dissostichus</taxon>
    </lineage>
</organism>
<sequence length="91" mass="10387">MRKVPLALYTEEIEEKNQGSGQVDGELDFDTRLVCSEDWLERMLLFATARNNGTRRAPMTQEQASCWVLRRREKICASPALLTLQGSRGKD</sequence>
<dbReference type="EMBL" id="JASDAP010000024">
    <property type="protein sequence ID" value="KAK1881663.1"/>
    <property type="molecule type" value="Genomic_DNA"/>
</dbReference>
<reference evidence="1" key="1">
    <citation type="submission" date="2023-04" db="EMBL/GenBank/DDBJ databases">
        <title>Chromosome-level genome of Chaenocephalus aceratus.</title>
        <authorList>
            <person name="Park H."/>
        </authorList>
    </citation>
    <scope>NUCLEOTIDE SEQUENCE</scope>
    <source>
        <strain evidence="1">DE</strain>
        <tissue evidence="1">Muscle</tissue>
    </source>
</reference>
<evidence type="ECO:0000313" key="2">
    <source>
        <dbReference type="Proteomes" id="UP001228049"/>
    </source>
</evidence>